<dbReference type="Gene3D" id="1.10.510.10">
    <property type="entry name" value="Transferase(Phosphotransferase) domain 1"/>
    <property type="match status" value="1"/>
</dbReference>
<keyword evidence="3" id="KW-1133">Transmembrane helix</keyword>
<dbReference type="AlphaFoldDB" id="B4VSA4"/>
<reference evidence="5 6" key="1">
    <citation type="submission" date="2008-07" db="EMBL/GenBank/DDBJ databases">
        <authorList>
            <person name="Tandeau de Marsac N."/>
            <person name="Ferriera S."/>
            <person name="Johnson J."/>
            <person name="Kravitz S."/>
            <person name="Beeson K."/>
            <person name="Sutton G."/>
            <person name="Rogers Y.-H."/>
            <person name="Friedman R."/>
            <person name="Frazier M."/>
            <person name="Venter J.C."/>
        </authorList>
    </citation>
    <scope>NUCLEOTIDE SEQUENCE [LARGE SCALE GENOMIC DNA]</scope>
    <source>
        <strain evidence="5 6">PCC 7420</strain>
    </source>
</reference>
<dbReference type="HOGENOM" id="CLU_000288_135_7_3"/>
<keyword evidence="1" id="KW-0547">Nucleotide-binding</keyword>
<dbReference type="InterPro" id="IPR011009">
    <property type="entry name" value="Kinase-like_dom_sf"/>
</dbReference>
<evidence type="ECO:0000313" key="5">
    <source>
        <dbReference type="EMBL" id="EDX75190.1"/>
    </source>
</evidence>
<keyword evidence="5" id="KW-0418">Kinase</keyword>
<dbReference type="GO" id="GO:0005524">
    <property type="term" value="F:ATP binding"/>
    <property type="evidence" value="ECO:0007669"/>
    <property type="project" value="UniProtKB-KW"/>
</dbReference>
<dbReference type="GO" id="GO:0004674">
    <property type="term" value="F:protein serine/threonine kinase activity"/>
    <property type="evidence" value="ECO:0007669"/>
    <property type="project" value="TreeGrafter"/>
</dbReference>
<organism evidence="5 6">
    <name type="scientific">Coleofasciculus chthonoplastes PCC 7420</name>
    <dbReference type="NCBI Taxonomy" id="118168"/>
    <lineage>
        <taxon>Bacteria</taxon>
        <taxon>Bacillati</taxon>
        <taxon>Cyanobacteriota</taxon>
        <taxon>Cyanophyceae</taxon>
        <taxon>Coleofasciculales</taxon>
        <taxon>Coleofasciculaceae</taxon>
        <taxon>Coleofasciculus</taxon>
    </lineage>
</organism>
<dbReference type="SUPFAM" id="SSF56112">
    <property type="entry name" value="Protein kinase-like (PK-like)"/>
    <property type="match status" value="1"/>
</dbReference>
<dbReference type="PROSITE" id="PS50011">
    <property type="entry name" value="PROTEIN_KINASE_DOM"/>
    <property type="match status" value="1"/>
</dbReference>
<dbReference type="SMART" id="SM00220">
    <property type="entry name" value="S_TKc"/>
    <property type="match status" value="1"/>
</dbReference>
<evidence type="ECO:0000313" key="6">
    <source>
        <dbReference type="Proteomes" id="UP000003835"/>
    </source>
</evidence>
<dbReference type="PANTHER" id="PTHR24363:SF7">
    <property type="entry name" value="SERINE_THREONINE-PROTEIN KINASE-LIKE PROTEIN E"/>
    <property type="match status" value="1"/>
</dbReference>
<dbReference type="PANTHER" id="PTHR24363">
    <property type="entry name" value="SERINE/THREONINE PROTEIN KINASE"/>
    <property type="match status" value="1"/>
</dbReference>
<evidence type="ECO:0000256" key="3">
    <source>
        <dbReference type="SAM" id="Phobius"/>
    </source>
</evidence>
<feature type="transmembrane region" description="Helical" evidence="3">
    <location>
        <begin position="312"/>
        <end position="337"/>
    </location>
</feature>
<name>B4VSA4_9CYAN</name>
<feature type="domain" description="Protein kinase" evidence="4">
    <location>
        <begin position="12"/>
        <end position="281"/>
    </location>
</feature>
<dbReference type="Proteomes" id="UP000003835">
    <property type="component" value="Unassembled WGS sequence"/>
</dbReference>
<dbReference type="EMBL" id="DS989850">
    <property type="protein sequence ID" value="EDX75190.1"/>
    <property type="molecule type" value="Genomic_DNA"/>
</dbReference>
<proteinExistence type="predicted"/>
<keyword evidence="2" id="KW-0067">ATP-binding</keyword>
<sequence>MLQAKQLLQNRYQLQKCFSQNAGRQTWLAEDTTQTPPQQVIVKLLAFSPQMEWDEFKLFEREAQVLKALNHPRIPKHRDYFSLDEQMGQGLCWFCLVQDYIPGQSLQQLLNQGKHFTLAQVRSIAIQILEILSYLHGLNPPVLHRDIKPSNLIFQEDVDTAQGASVYLVDFGAVADPTVVEGVTFTVVGTAGYAPLEQFWGKAVPASDLYALGATLIHLLTGTAPADLPQQNLRIHFRDRVSLSPSFVNWLESLTDPNLERRFNCASQALSNLKNSNRHYVDKTRHIHRTQNKCLSRKNTLRSWTISIPTKIIVDIFLIIISIICLITTLVVAFYMLGLGLCFQDCGDGQFLLMLALLPFLFIAFNIASKIVESFKD</sequence>
<dbReference type="InterPro" id="IPR000719">
    <property type="entry name" value="Prot_kinase_dom"/>
</dbReference>
<dbReference type="PROSITE" id="PS00108">
    <property type="entry name" value="PROTEIN_KINASE_ST"/>
    <property type="match status" value="1"/>
</dbReference>
<feature type="transmembrane region" description="Helical" evidence="3">
    <location>
        <begin position="349"/>
        <end position="368"/>
    </location>
</feature>
<evidence type="ECO:0000256" key="1">
    <source>
        <dbReference type="ARBA" id="ARBA00022741"/>
    </source>
</evidence>
<evidence type="ECO:0000256" key="2">
    <source>
        <dbReference type="ARBA" id="ARBA00022840"/>
    </source>
</evidence>
<dbReference type="Pfam" id="PF00069">
    <property type="entry name" value="Pkinase"/>
    <property type="match status" value="1"/>
</dbReference>
<dbReference type="RefSeq" id="WP_006101462.1">
    <property type="nucleotide sequence ID" value="NZ_DS989850.1"/>
</dbReference>
<evidence type="ECO:0000259" key="4">
    <source>
        <dbReference type="PROSITE" id="PS50011"/>
    </source>
</evidence>
<accession>B4VSA4</accession>
<gene>
    <name evidence="5" type="ORF">MC7420_2194</name>
</gene>
<dbReference type="OrthoDB" id="5518868at2"/>
<dbReference type="eggNOG" id="COG0515">
    <property type="taxonomic scope" value="Bacteria"/>
</dbReference>
<keyword evidence="3" id="KW-0812">Transmembrane</keyword>
<dbReference type="STRING" id="118168.MC7420_2194"/>
<dbReference type="CDD" id="cd14014">
    <property type="entry name" value="STKc_PknB_like"/>
    <property type="match status" value="1"/>
</dbReference>
<keyword evidence="3" id="KW-0472">Membrane</keyword>
<dbReference type="InterPro" id="IPR008271">
    <property type="entry name" value="Ser/Thr_kinase_AS"/>
</dbReference>
<protein>
    <submittedName>
        <fullName evidence="5">Protein kinase domain</fullName>
    </submittedName>
</protein>
<keyword evidence="6" id="KW-1185">Reference proteome</keyword>
<keyword evidence="5" id="KW-0808">Transferase</keyword>